<dbReference type="InterPro" id="IPR013332">
    <property type="entry name" value="KPR_N"/>
</dbReference>
<dbReference type="OrthoDB" id="9796561at2"/>
<dbReference type="SUPFAM" id="SSF51735">
    <property type="entry name" value="NAD(P)-binding Rossmann-fold domains"/>
    <property type="match status" value="1"/>
</dbReference>
<dbReference type="InterPro" id="IPR036291">
    <property type="entry name" value="NAD(P)-bd_dom_sf"/>
</dbReference>
<accession>A0A317ZVX7</accession>
<organism evidence="14 15">
    <name type="scientific">Cryobacterium arcticum</name>
    <dbReference type="NCBI Taxonomy" id="670052"/>
    <lineage>
        <taxon>Bacteria</taxon>
        <taxon>Bacillati</taxon>
        <taxon>Actinomycetota</taxon>
        <taxon>Actinomycetes</taxon>
        <taxon>Micrococcales</taxon>
        <taxon>Microbacteriaceae</taxon>
        <taxon>Cryobacterium</taxon>
    </lineage>
</organism>
<dbReference type="PANTHER" id="PTHR43765:SF2">
    <property type="entry name" value="2-DEHYDROPANTOATE 2-REDUCTASE"/>
    <property type="match status" value="1"/>
</dbReference>
<dbReference type="Pfam" id="PF08546">
    <property type="entry name" value="ApbA_C"/>
    <property type="match status" value="1"/>
</dbReference>
<feature type="domain" description="Ketopantoate reductase N-terminal" evidence="12">
    <location>
        <begin position="3"/>
        <end position="146"/>
    </location>
</feature>
<keyword evidence="8 11" id="KW-0560">Oxidoreductase</keyword>
<evidence type="ECO:0000256" key="6">
    <source>
        <dbReference type="ARBA" id="ARBA00022655"/>
    </source>
</evidence>
<dbReference type="GO" id="GO:0008677">
    <property type="term" value="F:2-dehydropantoate 2-reductase activity"/>
    <property type="evidence" value="ECO:0007669"/>
    <property type="project" value="UniProtKB-EC"/>
</dbReference>
<dbReference type="NCBIfam" id="TIGR00745">
    <property type="entry name" value="apbA_panE"/>
    <property type="match status" value="1"/>
</dbReference>
<evidence type="ECO:0000256" key="7">
    <source>
        <dbReference type="ARBA" id="ARBA00022857"/>
    </source>
</evidence>
<dbReference type="Proteomes" id="UP000246722">
    <property type="component" value="Unassembled WGS sequence"/>
</dbReference>
<evidence type="ECO:0000256" key="10">
    <source>
        <dbReference type="ARBA" id="ARBA00048793"/>
    </source>
</evidence>
<dbReference type="InterPro" id="IPR013752">
    <property type="entry name" value="KPA_reductase"/>
</dbReference>
<protein>
    <recommendedName>
        <fullName evidence="5 11">2-dehydropantoate 2-reductase</fullName>
        <ecNumber evidence="4 11">1.1.1.169</ecNumber>
    </recommendedName>
    <alternativeName>
        <fullName evidence="9 11">Ketopantoate reductase</fullName>
    </alternativeName>
</protein>
<dbReference type="InterPro" id="IPR013328">
    <property type="entry name" value="6PGD_dom2"/>
</dbReference>
<dbReference type="Pfam" id="PF02558">
    <property type="entry name" value="ApbA"/>
    <property type="match status" value="1"/>
</dbReference>
<comment type="catalytic activity">
    <reaction evidence="10 11">
        <text>(R)-pantoate + NADP(+) = 2-dehydropantoate + NADPH + H(+)</text>
        <dbReference type="Rhea" id="RHEA:16233"/>
        <dbReference type="ChEBI" id="CHEBI:11561"/>
        <dbReference type="ChEBI" id="CHEBI:15378"/>
        <dbReference type="ChEBI" id="CHEBI:15980"/>
        <dbReference type="ChEBI" id="CHEBI:57783"/>
        <dbReference type="ChEBI" id="CHEBI:58349"/>
        <dbReference type="EC" id="1.1.1.169"/>
    </reaction>
</comment>
<evidence type="ECO:0000256" key="9">
    <source>
        <dbReference type="ARBA" id="ARBA00032024"/>
    </source>
</evidence>
<dbReference type="InterPro" id="IPR008927">
    <property type="entry name" value="6-PGluconate_DH-like_C_sf"/>
</dbReference>
<evidence type="ECO:0000256" key="3">
    <source>
        <dbReference type="ARBA" id="ARBA00007870"/>
    </source>
</evidence>
<gene>
    <name evidence="14" type="ORF">CTB96_06090</name>
</gene>
<dbReference type="AlphaFoldDB" id="A0A317ZVX7"/>
<dbReference type="GO" id="GO:0050661">
    <property type="term" value="F:NADP binding"/>
    <property type="evidence" value="ECO:0007669"/>
    <property type="project" value="TreeGrafter"/>
</dbReference>
<dbReference type="RefSeq" id="WP_110126036.1">
    <property type="nucleotide sequence ID" value="NZ_QHLY01000007.1"/>
</dbReference>
<evidence type="ECO:0000313" key="14">
    <source>
        <dbReference type="EMBL" id="PXA70655.1"/>
    </source>
</evidence>
<comment type="similarity">
    <text evidence="3 11">Belongs to the ketopantoate reductase family.</text>
</comment>
<sequence>MRIAVIGAGALGGTFATLLSVAGHDVTVTARGAGLTAIREHGIRLEGGFGPATAHPHALERLVEAPELALVCTKAQDAESAISDNAAMLDGAAVIVVQNGLDGVDTARRLLPRSDGFGALSIIAANYTQPGLVTVTTAAPTYLGRGSGPVDAATHRWQQVLAEAVPTQAIDNFVGAQWTKLVVNMLNALPAITGLSVQDVVANPGLRRVMTLSMREAVRVGMRRGIRFGAMQALGDRRLRAFSTLPAVAGQLLPLMMRARMGSVPNLGSTLQSVTRGQRTEVDYLNGAVVREAAASGTTAPVNALITALVHEVEERGTFLTPADVLARFSRSR</sequence>
<dbReference type="EC" id="1.1.1.169" evidence="4 11"/>
<evidence type="ECO:0000259" key="13">
    <source>
        <dbReference type="Pfam" id="PF08546"/>
    </source>
</evidence>
<keyword evidence="7 11" id="KW-0521">NADP</keyword>
<dbReference type="EMBL" id="QHLY01000007">
    <property type="protein sequence ID" value="PXA70655.1"/>
    <property type="molecule type" value="Genomic_DNA"/>
</dbReference>
<dbReference type="PANTHER" id="PTHR43765">
    <property type="entry name" value="2-DEHYDROPANTOATE 2-REDUCTASE-RELATED"/>
    <property type="match status" value="1"/>
</dbReference>
<dbReference type="InterPro" id="IPR003710">
    <property type="entry name" value="ApbA"/>
</dbReference>
<dbReference type="Gene3D" id="3.40.50.720">
    <property type="entry name" value="NAD(P)-binding Rossmann-like Domain"/>
    <property type="match status" value="1"/>
</dbReference>
<feature type="domain" description="Ketopantoate reductase C-terminal" evidence="13">
    <location>
        <begin position="172"/>
        <end position="314"/>
    </location>
</feature>
<evidence type="ECO:0000256" key="2">
    <source>
        <dbReference type="ARBA" id="ARBA00004994"/>
    </source>
</evidence>
<dbReference type="GO" id="GO:0005737">
    <property type="term" value="C:cytoplasm"/>
    <property type="evidence" value="ECO:0007669"/>
    <property type="project" value="TreeGrafter"/>
</dbReference>
<dbReference type="InterPro" id="IPR050838">
    <property type="entry name" value="Ketopantoate_reductase"/>
</dbReference>
<proteinExistence type="inferred from homology"/>
<evidence type="ECO:0000256" key="4">
    <source>
        <dbReference type="ARBA" id="ARBA00013014"/>
    </source>
</evidence>
<evidence type="ECO:0000313" key="15">
    <source>
        <dbReference type="Proteomes" id="UP000246722"/>
    </source>
</evidence>
<evidence type="ECO:0000256" key="5">
    <source>
        <dbReference type="ARBA" id="ARBA00019465"/>
    </source>
</evidence>
<name>A0A317ZVX7_9MICO</name>
<dbReference type="UniPathway" id="UPA00028">
    <property type="reaction ID" value="UER00004"/>
</dbReference>
<evidence type="ECO:0000256" key="8">
    <source>
        <dbReference type="ARBA" id="ARBA00023002"/>
    </source>
</evidence>
<evidence type="ECO:0000256" key="1">
    <source>
        <dbReference type="ARBA" id="ARBA00002919"/>
    </source>
</evidence>
<reference evidence="14 15" key="1">
    <citation type="submission" date="2018-05" db="EMBL/GenBank/DDBJ databases">
        <title>Genetic diversity of glacier-inhabiting Cryobacterium bacteria in China and description of Cryobacterium mengkeensis sp. nov. and Arthrobacter glacialis sp. nov.</title>
        <authorList>
            <person name="Liu Q."/>
            <person name="Xin Y.-H."/>
        </authorList>
    </citation>
    <scope>NUCLEOTIDE SEQUENCE [LARGE SCALE GENOMIC DNA]</scope>
    <source>
        <strain evidence="14 15">SK-1</strain>
    </source>
</reference>
<comment type="function">
    <text evidence="1 11">Catalyzes the NADPH-dependent reduction of ketopantoate into pantoic acid.</text>
</comment>
<dbReference type="GO" id="GO:0015940">
    <property type="term" value="P:pantothenate biosynthetic process"/>
    <property type="evidence" value="ECO:0007669"/>
    <property type="project" value="UniProtKB-UniPathway"/>
</dbReference>
<evidence type="ECO:0000259" key="12">
    <source>
        <dbReference type="Pfam" id="PF02558"/>
    </source>
</evidence>
<evidence type="ECO:0000256" key="11">
    <source>
        <dbReference type="RuleBase" id="RU362068"/>
    </source>
</evidence>
<comment type="caution">
    <text evidence="14">The sequence shown here is derived from an EMBL/GenBank/DDBJ whole genome shotgun (WGS) entry which is preliminary data.</text>
</comment>
<keyword evidence="6 11" id="KW-0566">Pantothenate biosynthesis</keyword>
<dbReference type="SUPFAM" id="SSF48179">
    <property type="entry name" value="6-phosphogluconate dehydrogenase C-terminal domain-like"/>
    <property type="match status" value="1"/>
</dbReference>
<keyword evidence="15" id="KW-1185">Reference proteome</keyword>
<comment type="pathway">
    <text evidence="2 11">Cofactor biosynthesis; (R)-pantothenate biosynthesis; (R)-pantoate from 3-methyl-2-oxobutanoate: step 2/2.</text>
</comment>
<dbReference type="Gene3D" id="1.10.1040.10">
    <property type="entry name" value="N-(1-d-carboxylethyl)-l-norvaline Dehydrogenase, domain 2"/>
    <property type="match status" value="1"/>
</dbReference>